<protein>
    <recommendedName>
        <fullName evidence="1">RNase H type-1 domain-containing protein</fullName>
    </recommendedName>
</protein>
<reference evidence="3" key="1">
    <citation type="journal article" date="2014" name="Science">
        <title>Ancient hybridizations among the ancestral genomes of bread wheat.</title>
        <authorList>
            <consortium name="International Wheat Genome Sequencing Consortium,"/>
            <person name="Marcussen T."/>
            <person name="Sandve S.R."/>
            <person name="Heier L."/>
            <person name="Spannagl M."/>
            <person name="Pfeifer M."/>
            <person name="Jakobsen K.S."/>
            <person name="Wulff B.B."/>
            <person name="Steuernagel B."/>
            <person name="Mayer K.F."/>
            <person name="Olsen O.A."/>
        </authorList>
    </citation>
    <scope>NUCLEOTIDE SEQUENCE [LARGE SCALE GENOMIC DNA]</scope>
    <source>
        <strain evidence="3">cv. AL8/78</strain>
    </source>
</reference>
<feature type="domain" description="RNase H type-1" evidence="1">
    <location>
        <begin position="2"/>
        <end position="65"/>
    </location>
</feature>
<dbReference type="AlphaFoldDB" id="A0A453ESG0"/>
<dbReference type="InterPro" id="IPR044730">
    <property type="entry name" value="RNase_H-like_dom_plant"/>
</dbReference>
<dbReference type="PANTHER" id="PTHR47074:SF47">
    <property type="entry name" value="RNASE H TYPE-1 DOMAIN-CONTAINING PROTEIN"/>
    <property type="match status" value="1"/>
</dbReference>
<evidence type="ECO:0000259" key="1">
    <source>
        <dbReference type="Pfam" id="PF13456"/>
    </source>
</evidence>
<evidence type="ECO:0000313" key="2">
    <source>
        <dbReference type="EnsemblPlants" id="AET3Gv20438900.1"/>
    </source>
</evidence>
<reference evidence="2" key="5">
    <citation type="journal article" date="2021" name="G3 (Bethesda)">
        <title>Aegilops tauschii genome assembly Aet v5.0 features greater sequence contiguity and improved annotation.</title>
        <authorList>
            <person name="Wang L."/>
            <person name="Zhu T."/>
            <person name="Rodriguez J.C."/>
            <person name="Deal K.R."/>
            <person name="Dubcovsky J."/>
            <person name="McGuire P.E."/>
            <person name="Lux T."/>
            <person name="Spannagl M."/>
            <person name="Mayer K.F.X."/>
            <person name="Baldrich P."/>
            <person name="Meyers B.C."/>
            <person name="Huo N."/>
            <person name="Gu Y.Q."/>
            <person name="Zhou H."/>
            <person name="Devos K.M."/>
            <person name="Bennetzen J.L."/>
            <person name="Unver T."/>
            <person name="Budak H."/>
            <person name="Gulick P.J."/>
            <person name="Galiba G."/>
            <person name="Kalapos B."/>
            <person name="Nelson D.R."/>
            <person name="Li P."/>
            <person name="You F.M."/>
            <person name="Luo M.C."/>
            <person name="Dvorak J."/>
        </authorList>
    </citation>
    <scope>NUCLEOTIDE SEQUENCE [LARGE SCALE GENOMIC DNA]</scope>
    <source>
        <strain evidence="2">cv. AL8/78</strain>
    </source>
</reference>
<dbReference type="Gramene" id="AET3Gv20438900.1">
    <property type="protein sequence ID" value="AET3Gv20438900.1"/>
    <property type="gene ID" value="AET3Gv20438900"/>
</dbReference>
<dbReference type="CDD" id="cd06222">
    <property type="entry name" value="RNase_H_like"/>
    <property type="match status" value="1"/>
</dbReference>
<dbReference type="STRING" id="200361.A0A453ESG0"/>
<sequence>AGCNRLIINSDNMEVIDTMKNRGQSAGVAAAVFEDCYFMACDFPLTRVEHCNRVANKVSHELARLAKVSVIRDWFEEPTENIVPLLVDDVTIISV</sequence>
<dbReference type="InterPro" id="IPR002156">
    <property type="entry name" value="RNaseH_domain"/>
</dbReference>
<dbReference type="InterPro" id="IPR052929">
    <property type="entry name" value="RNase_H-like_EbsB-rel"/>
</dbReference>
<reference evidence="3" key="2">
    <citation type="journal article" date="2017" name="Nat. Plants">
        <title>The Aegilops tauschii genome reveals multiple impacts of transposons.</title>
        <authorList>
            <person name="Zhao G."/>
            <person name="Zou C."/>
            <person name="Li K."/>
            <person name="Wang K."/>
            <person name="Li T."/>
            <person name="Gao L."/>
            <person name="Zhang X."/>
            <person name="Wang H."/>
            <person name="Yang Z."/>
            <person name="Liu X."/>
            <person name="Jiang W."/>
            <person name="Mao L."/>
            <person name="Kong X."/>
            <person name="Jiao Y."/>
            <person name="Jia J."/>
        </authorList>
    </citation>
    <scope>NUCLEOTIDE SEQUENCE [LARGE SCALE GENOMIC DNA]</scope>
    <source>
        <strain evidence="3">cv. AL8/78</strain>
    </source>
</reference>
<dbReference type="GO" id="GO:0004523">
    <property type="term" value="F:RNA-DNA hybrid ribonuclease activity"/>
    <property type="evidence" value="ECO:0007669"/>
    <property type="project" value="InterPro"/>
</dbReference>
<dbReference type="EnsemblPlants" id="AET3Gv20438900.1">
    <property type="protein sequence ID" value="AET3Gv20438900.1"/>
    <property type="gene ID" value="AET3Gv20438900"/>
</dbReference>
<dbReference type="PANTHER" id="PTHR47074">
    <property type="entry name" value="BNAC02G40300D PROTEIN"/>
    <property type="match status" value="1"/>
</dbReference>
<keyword evidence="3" id="KW-1185">Reference proteome</keyword>
<dbReference type="GO" id="GO:0003676">
    <property type="term" value="F:nucleic acid binding"/>
    <property type="evidence" value="ECO:0007669"/>
    <property type="project" value="InterPro"/>
</dbReference>
<reference evidence="2" key="4">
    <citation type="submission" date="2019-03" db="UniProtKB">
        <authorList>
            <consortium name="EnsemblPlants"/>
        </authorList>
    </citation>
    <scope>IDENTIFICATION</scope>
</reference>
<dbReference type="Pfam" id="PF13456">
    <property type="entry name" value="RVT_3"/>
    <property type="match status" value="1"/>
</dbReference>
<reference evidence="2" key="3">
    <citation type="journal article" date="2017" name="Nature">
        <title>Genome sequence of the progenitor of the wheat D genome Aegilops tauschii.</title>
        <authorList>
            <person name="Luo M.C."/>
            <person name="Gu Y.Q."/>
            <person name="Puiu D."/>
            <person name="Wang H."/>
            <person name="Twardziok S.O."/>
            <person name="Deal K.R."/>
            <person name="Huo N."/>
            <person name="Zhu T."/>
            <person name="Wang L."/>
            <person name="Wang Y."/>
            <person name="McGuire P.E."/>
            <person name="Liu S."/>
            <person name="Long H."/>
            <person name="Ramasamy R.K."/>
            <person name="Rodriguez J.C."/>
            <person name="Van S.L."/>
            <person name="Yuan L."/>
            <person name="Wang Z."/>
            <person name="Xia Z."/>
            <person name="Xiao L."/>
            <person name="Anderson O.D."/>
            <person name="Ouyang S."/>
            <person name="Liang Y."/>
            <person name="Zimin A.V."/>
            <person name="Pertea G."/>
            <person name="Qi P."/>
            <person name="Bennetzen J.L."/>
            <person name="Dai X."/>
            <person name="Dawson M.W."/>
            <person name="Muller H.G."/>
            <person name="Kugler K."/>
            <person name="Rivarola-Duarte L."/>
            <person name="Spannagl M."/>
            <person name="Mayer K.F.X."/>
            <person name="Lu F.H."/>
            <person name="Bevan M.W."/>
            <person name="Leroy P."/>
            <person name="Li P."/>
            <person name="You F.M."/>
            <person name="Sun Q."/>
            <person name="Liu Z."/>
            <person name="Lyons E."/>
            <person name="Wicker T."/>
            <person name="Salzberg S.L."/>
            <person name="Devos K.M."/>
            <person name="Dvorak J."/>
        </authorList>
    </citation>
    <scope>NUCLEOTIDE SEQUENCE [LARGE SCALE GENOMIC DNA]</scope>
    <source>
        <strain evidence="2">cv. AL8/78</strain>
    </source>
</reference>
<dbReference type="Proteomes" id="UP000015105">
    <property type="component" value="Chromosome 3D"/>
</dbReference>
<name>A0A453ESG0_AEGTS</name>
<proteinExistence type="predicted"/>
<evidence type="ECO:0000313" key="3">
    <source>
        <dbReference type="Proteomes" id="UP000015105"/>
    </source>
</evidence>
<organism evidence="2 3">
    <name type="scientific">Aegilops tauschii subsp. strangulata</name>
    <name type="common">Goatgrass</name>
    <dbReference type="NCBI Taxonomy" id="200361"/>
    <lineage>
        <taxon>Eukaryota</taxon>
        <taxon>Viridiplantae</taxon>
        <taxon>Streptophyta</taxon>
        <taxon>Embryophyta</taxon>
        <taxon>Tracheophyta</taxon>
        <taxon>Spermatophyta</taxon>
        <taxon>Magnoliopsida</taxon>
        <taxon>Liliopsida</taxon>
        <taxon>Poales</taxon>
        <taxon>Poaceae</taxon>
        <taxon>BOP clade</taxon>
        <taxon>Pooideae</taxon>
        <taxon>Triticodae</taxon>
        <taxon>Triticeae</taxon>
        <taxon>Triticinae</taxon>
        <taxon>Aegilops</taxon>
    </lineage>
</organism>
<accession>A0A453ESG0</accession>